<evidence type="ECO:0000313" key="3">
    <source>
        <dbReference type="Proteomes" id="UP001295423"/>
    </source>
</evidence>
<dbReference type="AlphaFoldDB" id="A0AAD2PWK6"/>
<accession>A0AAD2PWK6</accession>
<reference evidence="2" key="1">
    <citation type="submission" date="2023-08" db="EMBL/GenBank/DDBJ databases">
        <authorList>
            <person name="Audoor S."/>
            <person name="Bilcke G."/>
        </authorList>
    </citation>
    <scope>NUCLEOTIDE SEQUENCE</scope>
</reference>
<evidence type="ECO:0000313" key="2">
    <source>
        <dbReference type="EMBL" id="CAJ1961367.1"/>
    </source>
</evidence>
<gene>
    <name evidence="2" type="ORF">CYCCA115_LOCUS19161</name>
</gene>
<name>A0AAD2PWK6_9STRA</name>
<evidence type="ECO:0000256" key="1">
    <source>
        <dbReference type="SAM" id="MobiDB-lite"/>
    </source>
</evidence>
<organism evidence="2 3">
    <name type="scientific">Cylindrotheca closterium</name>
    <dbReference type="NCBI Taxonomy" id="2856"/>
    <lineage>
        <taxon>Eukaryota</taxon>
        <taxon>Sar</taxon>
        <taxon>Stramenopiles</taxon>
        <taxon>Ochrophyta</taxon>
        <taxon>Bacillariophyta</taxon>
        <taxon>Bacillariophyceae</taxon>
        <taxon>Bacillariophycidae</taxon>
        <taxon>Bacillariales</taxon>
        <taxon>Bacillariaceae</taxon>
        <taxon>Cylindrotheca</taxon>
    </lineage>
</organism>
<dbReference type="Proteomes" id="UP001295423">
    <property type="component" value="Unassembled WGS sequence"/>
</dbReference>
<dbReference type="EMBL" id="CAKOGP040002091">
    <property type="protein sequence ID" value="CAJ1961367.1"/>
    <property type="molecule type" value="Genomic_DNA"/>
</dbReference>
<protein>
    <submittedName>
        <fullName evidence="2">Uncharacterized protein</fullName>
    </submittedName>
</protein>
<comment type="caution">
    <text evidence="2">The sequence shown here is derived from an EMBL/GenBank/DDBJ whole genome shotgun (WGS) entry which is preliminary data.</text>
</comment>
<proteinExistence type="predicted"/>
<sequence>MIRNRLLRHLTRSCWERQPRGVIARSLDTKNLSRSFHSTTPPSTSFELGRNPGLESVISQGLSSLEGTAKEIQSKTRHSGIVPSKSSDPSIPDATTHRQMAEAQRLLDVATECLDDLCHKYQDQPPSAMQKALPGLQLKGQPIELFEVQVNKDGKQAKVFWTLPYSVLLDPNVNQNIYQRLVQTLQEQLLGIDGQQPQQQQQQQRGGAKILSQHVGSKLRFYFPPRIKLVPATQEMVERAIREIYD</sequence>
<feature type="region of interest" description="Disordered" evidence="1">
    <location>
        <begin position="75"/>
        <end position="94"/>
    </location>
</feature>
<keyword evidence="3" id="KW-1185">Reference proteome</keyword>